<dbReference type="InterPro" id="IPR030934">
    <property type="entry name" value="Intein_C"/>
</dbReference>
<feature type="domain" description="Hint" evidence="1">
    <location>
        <begin position="134"/>
        <end position="180"/>
    </location>
</feature>
<dbReference type="InterPro" id="IPR006141">
    <property type="entry name" value="Intein_N"/>
</dbReference>
<reference evidence="2" key="1">
    <citation type="journal article" date="2015" name="Nature">
        <title>Complex archaea that bridge the gap between prokaryotes and eukaryotes.</title>
        <authorList>
            <person name="Spang A."/>
            <person name="Saw J.H."/>
            <person name="Jorgensen S.L."/>
            <person name="Zaremba-Niedzwiedzka K."/>
            <person name="Martijn J."/>
            <person name="Lind A.E."/>
            <person name="van Eijk R."/>
            <person name="Schleper C."/>
            <person name="Guy L."/>
            <person name="Ettema T.J."/>
        </authorList>
    </citation>
    <scope>NUCLEOTIDE SEQUENCE</scope>
</reference>
<dbReference type="PROSITE" id="PS50818">
    <property type="entry name" value="INTEIN_C_TER"/>
    <property type="match status" value="1"/>
</dbReference>
<proteinExistence type="predicted"/>
<dbReference type="NCBIfam" id="TIGR01443">
    <property type="entry name" value="intein_Cterm"/>
    <property type="match status" value="1"/>
</dbReference>
<name>A0A0F9SQ83_9ZZZZ</name>
<dbReference type="SMART" id="SM00305">
    <property type="entry name" value="HintC"/>
    <property type="match status" value="1"/>
</dbReference>
<dbReference type="Pfam" id="PF14890">
    <property type="entry name" value="Intein_splicing"/>
    <property type="match status" value="1"/>
</dbReference>
<protein>
    <recommendedName>
        <fullName evidence="1">Hint domain-containing protein</fullName>
    </recommendedName>
</protein>
<dbReference type="NCBIfam" id="TIGR01445">
    <property type="entry name" value="intein_Nterm"/>
    <property type="match status" value="1"/>
</dbReference>
<comment type="caution">
    <text evidence="2">The sequence shown here is derived from an EMBL/GenBank/DDBJ whole genome shotgun (WGS) entry which is preliminary data.</text>
</comment>
<dbReference type="Gene3D" id="2.170.16.10">
    <property type="entry name" value="Hedgehog/Intein (Hint) domain"/>
    <property type="match status" value="1"/>
</dbReference>
<dbReference type="EMBL" id="LAZR01000548">
    <property type="protein sequence ID" value="KKN64637.1"/>
    <property type="molecule type" value="Genomic_DNA"/>
</dbReference>
<dbReference type="CDD" id="cd00081">
    <property type="entry name" value="Hint"/>
    <property type="match status" value="1"/>
</dbReference>
<accession>A0A0F9SQ83</accession>
<evidence type="ECO:0000259" key="1">
    <source>
        <dbReference type="SMART" id="SM00305"/>
    </source>
</evidence>
<evidence type="ECO:0000313" key="2">
    <source>
        <dbReference type="EMBL" id="KKN64637.1"/>
    </source>
</evidence>
<sequence>MDNKTLAHRLNWKVLGYGHGGYHYNPHVCIAQGSLVYTPEGTISIEECVPGMLVFQCDEERMCLSTTTVRTVYSHGIQSVFRVISETGDEITATVDHKFLFENGWLSLKEAVGLTDDEFPHATKYPKFQMLSARGDIVVTKMISVEFVGNVPVYDIEVESEYHNFICEGYVTHNSKPVALEPIGEEGGYSYFGPPPDGGFSYGLFSDGENTIASQMALEVFSPHNGKLMKYRGPVPFEEVQKAMSGSKFANLLHSCGTCSSSYVTSSDHAQNCHCPSCGTLSDYGSALMRGRKNRR</sequence>
<dbReference type="AlphaFoldDB" id="A0A0F9SQ83"/>
<dbReference type="InterPro" id="IPR003586">
    <property type="entry name" value="Hint_dom_C"/>
</dbReference>
<dbReference type="InterPro" id="IPR036844">
    <property type="entry name" value="Hint_dom_sf"/>
</dbReference>
<dbReference type="GO" id="GO:0016539">
    <property type="term" value="P:intein-mediated protein splicing"/>
    <property type="evidence" value="ECO:0007669"/>
    <property type="project" value="InterPro"/>
</dbReference>
<dbReference type="PROSITE" id="PS50817">
    <property type="entry name" value="INTEIN_N_TER"/>
    <property type="match status" value="1"/>
</dbReference>
<organism evidence="2">
    <name type="scientific">marine sediment metagenome</name>
    <dbReference type="NCBI Taxonomy" id="412755"/>
    <lineage>
        <taxon>unclassified sequences</taxon>
        <taxon>metagenomes</taxon>
        <taxon>ecological metagenomes</taxon>
    </lineage>
</organism>
<gene>
    <name evidence="2" type="ORF">LCGC14_0489670</name>
</gene>
<dbReference type="SUPFAM" id="SSF51294">
    <property type="entry name" value="Hedgehog/intein (Hint) domain"/>
    <property type="match status" value="1"/>
</dbReference>